<dbReference type="Pfam" id="PF12770">
    <property type="entry name" value="CHAT"/>
    <property type="match status" value="1"/>
</dbReference>
<name>A0A4U3M385_9ACTN</name>
<dbReference type="RefSeq" id="WP_137253499.1">
    <property type="nucleotide sequence ID" value="NZ_JBHSPQ010000001.1"/>
</dbReference>
<feature type="domain" description="CHAT" evidence="1">
    <location>
        <begin position="762"/>
        <end position="884"/>
    </location>
</feature>
<evidence type="ECO:0000259" key="1">
    <source>
        <dbReference type="Pfam" id="PF12770"/>
    </source>
</evidence>
<dbReference type="InterPro" id="IPR024983">
    <property type="entry name" value="CHAT_dom"/>
</dbReference>
<dbReference type="OrthoDB" id="4571615at2"/>
<proteinExistence type="predicted"/>
<comment type="caution">
    <text evidence="2">The sequence shown here is derived from an EMBL/GenBank/DDBJ whole genome shotgun (WGS) entry which is preliminary data.</text>
</comment>
<dbReference type="Proteomes" id="UP000305836">
    <property type="component" value="Unassembled WGS sequence"/>
</dbReference>
<protein>
    <submittedName>
        <fullName evidence="2">CHAT domain-containing protein</fullName>
    </submittedName>
</protein>
<accession>A0A4U3M385</accession>
<keyword evidence="3" id="KW-1185">Reference proteome</keyword>
<gene>
    <name evidence="2" type="ORF">FDA38_08640</name>
</gene>
<reference evidence="2 3" key="1">
    <citation type="submission" date="2019-04" db="EMBL/GenBank/DDBJ databases">
        <title>Kribbella sp. NEAU-THZ 27 nov., a novel actinomycete isolated from soil.</title>
        <authorList>
            <person name="Duan L."/>
        </authorList>
    </citation>
    <scope>NUCLEOTIDE SEQUENCE [LARGE SCALE GENOMIC DNA]</scope>
    <source>
        <strain evidence="3">NEAU-THZ27</strain>
    </source>
</reference>
<evidence type="ECO:0000313" key="3">
    <source>
        <dbReference type="Proteomes" id="UP000305836"/>
    </source>
</evidence>
<organism evidence="2 3">
    <name type="scientific">Kribbella jiaozuonensis</name>
    <dbReference type="NCBI Taxonomy" id="2575441"/>
    <lineage>
        <taxon>Bacteria</taxon>
        <taxon>Bacillati</taxon>
        <taxon>Actinomycetota</taxon>
        <taxon>Actinomycetes</taxon>
        <taxon>Propionibacteriales</taxon>
        <taxon>Kribbellaceae</taxon>
        <taxon>Kribbella</taxon>
    </lineage>
</organism>
<dbReference type="EMBL" id="SZPZ01000001">
    <property type="protein sequence ID" value="TKK82810.1"/>
    <property type="molecule type" value="Genomic_DNA"/>
</dbReference>
<sequence>MSREYFSPWADGLSDEEFAKAIAALGLAAARTPDVLAGVFTAAEIASRLRADLQSQSITASDSSRGPLDDPWPVVTWRAPRWSGWDPATTQPAHDWAAAWDELGFTYSVRFALTLYGDLSPRWLAEILRGAGVSAVSSFVDLPTRLSDGTWQTPWRFPLRIGFLDGQGGRAARDQLVEAFGDSSWRAVLIDPMIIGRERVTCDVLVLTTSPYDALRSLRGVRQVRAGAVLGLHALDPWDDRVVLDIAVETRAWAVGFCEVPDPADWLVELCRQLSHNLPLDWAFEVTTSHLHGVLAAQTDDVDQQRAAYRARVVAQSLRLIEARRAVQEPGTFPPRGEVLASEFDRIASTGRFVSESGEASELVELERRSAPLVNEATAARWLQARITPAENRDVSLDRFRANTAHVIDVRIGPSDIEWLEGESPFPEESTAPVERSLTIMLTEPHLLARPLVESIALPAFGASEVISFELATQSDTTEVDARLTLLSGNRVLQTARLPREVDAIRSAPSDTAVPWSAATTRETFVAPAISDLGDRRAFDAAFIVNKSDDGIGRLTAVSGRLAGVVRLDDRTLVEALTKISKRLGEIVEAPDDFVSLDDSGTVELLIFLARSGAQMRQALVTDSLNLAPILARSRYLQVVSAKPDAFFPFEFAYDFPAPAPDAELCPAAALASDDPDLKCHGLHTSAVVCPLGFWGLTRVIERHAFEPADEVAGTMLLRGTPVRDRDLISLGPIVFAASDRVDSFLAGSIDGVTTTLKSTAGTSERVSAWTDWSLAVAQDKPALLMLLPHTVFSEDLDEFGLEIGSNSTRWAADIAADFLPPEDRPALVALLGCETARAGEVGYERFPSRLRLAGAAVVIATLTEILGRHAAPLAGRLVEELYASCASEPRGVGEVMVRLRRRLVADGVLPVLALVAFGDADWLVTKASP</sequence>
<dbReference type="AlphaFoldDB" id="A0A4U3M385"/>
<evidence type="ECO:0000313" key="2">
    <source>
        <dbReference type="EMBL" id="TKK82810.1"/>
    </source>
</evidence>